<gene>
    <name evidence="2" type="ORF">ACFO6W_14880</name>
</gene>
<accession>A0ABV9KXS3</accession>
<comment type="caution">
    <text evidence="2">The sequence shown here is derived from an EMBL/GenBank/DDBJ whole genome shotgun (WGS) entry which is preliminary data.</text>
</comment>
<organism evidence="2 3">
    <name type="scientific">Dysgonomonas termitidis</name>
    <dbReference type="NCBI Taxonomy" id="1516126"/>
    <lineage>
        <taxon>Bacteria</taxon>
        <taxon>Pseudomonadati</taxon>
        <taxon>Bacteroidota</taxon>
        <taxon>Bacteroidia</taxon>
        <taxon>Bacteroidales</taxon>
        <taxon>Dysgonomonadaceae</taxon>
        <taxon>Dysgonomonas</taxon>
    </lineage>
</organism>
<reference evidence="3" key="1">
    <citation type="journal article" date="2019" name="Int. J. Syst. Evol. Microbiol.">
        <title>The Global Catalogue of Microorganisms (GCM) 10K type strain sequencing project: providing services to taxonomists for standard genome sequencing and annotation.</title>
        <authorList>
            <consortium name="The Broad Institute Genomics Platform"/>
            <consortium name="The Broad Institute Genome Sequencing Center for Infectious Disease"/>
            <person name="Wu L."/>
            <person name="Ma J."/>
        </authorList>
    </citation>
    <scope>NUCLEOTIDE SEQUENCE [LARGE SCALE GENOMIC DNA]</scope>
    <source>
        <strain evidence="3">CCUG 66188</strain>
    </source>
</reference>
<name>A0ABV9KXS3_9BACT</name>
<dbReference type="Proteomes" id="UP001596023">
    <property type="component" value="Unassembled WGS sequence"/>
</dbReference>
<dbReference type="Pfam" id="PF20583">
    <property type="entry name" value="DUF6786"/>
    <property type="match status" value="1"/>
</dbReference>
<evidence type="ECO:0000313" key="3">
    <source>
        <dbReference type="Proteomes" id="UP001596023"/>
    </source>
</evidence>
<feature type="chain" id="PRO_5046320821" evidence="1">
    <location>
        <begin position="22"/>
        <end position="413"/>
    </location>
</feature>
<dbReference type="InterPro" id="IPR046713">
    <property type="entry name" value="DUF6786"/>
</dbReference>
<evidence type="ECO:0000313" key="2">
    <source>
        <dbReference type="EMBL" id="MFC4674985.1"/>
    </source>
</evidence>
<dbReference type="EMBL" id="JBHSGN010000087">
    <property type="protein sequence ID" value="MFC4674985.1"/>
    <property type="molecule type" value="Genomic_DNA"/>
</dbReference>
<proteinExistence type="predicted"/>
<feature type="signal peptide" evidence="1">
    <location>
        <begin position="1"/>
        <end position="21"/>
    </location>
</feature>
<protein>
    <submittedName>
        <fullName evidence="2">DUF6786 family protein</fullName>
    </submittedName>
</protein>
<keyword evidence="3" id="KW-1185">Reference proteome</keyword>
<evidence type="ECO:0000256" key="1">
    <source>
        <dbReference type="SAM" id="SignalP"/>
    </source>
</evidence>
<keyword evidence="1" id="KW-0732">Signal</keyword>
<sequence>MIKISQFIALILALGLLFSCANSNKKGKETAMENYEKGTFGYDLNYLSEKDSLIILKGDNEAQVIVSPKYQAKVFTSTVDGASGRSMGFIGYKAFELAVPDEHMNGYGGENRFWLGPEGGKYSVYFEKGKEQVYDNWHTPKPIDIEPWELISATGQQVVMKKEMEVKNFLGTQFKLNVDRTVELLDGEQIKSLLGIRLADEVKYVAYSTRNIITNKNDFEWTKATGTISTWILDMFIPAPKAVTIIPFNKGDEKTMGKIVTSDYFGEIPADRLAVKEETIYLKTDGAQRGKLGLNSFRTKGIAGNYDPGLNRLTITTFDVEKGATYLNQEWNPSKDPLVGDAMNAYNDGPLEDGSIMGPFLEVESCSPAAFLKPNESQAHNHNVFHFVGEPAHLTKITEKLLGVSIDDITNAF</sequence>
<dbReference type="RefSeq" id="WP_379997773.1">
    <property type="nucleotide sequence ID" value="NZ_JBHSGN010000087.1"/>
</dbReference>
<dbReference type="PROSITE" id="PS51257">
    <property type="entry name" value="PROKAR_LIPOPROTEIN"/>
    <property type="match status" value="1"/>
</dbReference>